<dbReference type="EMBL" id="AFNU02000002">
    <property type="protein sequence ID" value="ERJ13314.1"/>
    <property type="molecule type" value="Genomic_DNA"/>
</dbReference>
<proteinExistence type="predicted"/>
<sequence>MEKYEIKGFDRSKVFVGIAGIALIVYVYFEIILKDSQDQNVKLLFYIISLSLLYWLIFNLFNSLLWKLKIFNIPNLNGKWKGKIISSYSDQSTKTEKECTITIKQTFTKIKIKLQTDTSMSCNVNGFLDITKVDSFQLSYEYENQANGNSTETMNDHKGYCIVDFEPEDNSIIGFGNYFNDIKNRKSFGYIEKIRPFEEKTFNKNFNVNEELNVKKIFSFVTWFLLIFSIINYFYNNCDVIPLIFEGLLSITFSTIIVNLSPLKMIKTIFKETLSLLSNNIKEKFTKQNNSISTIKNYAIGLYTIAYIIGILSFNGLFIYVAFNNLNSENSLPFVYSSIMLGLLIINTFLVTLSWFVFVLPNKLENKLGSRGAIPIVISLLLILLSSFSIIKNPDNTYYDLMLYSLVIGFIILFLGNIIFLFKDINIFLYRNKNKQISIIKYFLFMFIYIIFYATYVTYILHKFDASALSTVNSEISTIDYFYYTVITITTVGYGDVTLNTFMGKIWSMILSLQGFIYFALLLGILSSYIMNNASDNDQKKE</sequence>
<comment type="caution">
    <text evidence="4">The sequence shown here is derived from an EMBL/GenBank/DDBJ whole genome shotgun (WGS) entry which is preliminary data.</text>
</comment>
<feature type="domain" description="CD-NTase-associated protein 15" evidence="3">
    <location>
        <begin position="71"/>
        <end position="192"/>
    </location>
</feature>
<feature type="transmembrane region" description="Helical" evidence="1">
    <location>
        <begin position="442"/>
        <end position="461"/>
    </location>
</feature>
<reference evidence="4 5" key="2">
    <citation type="journal article" date="2013" name="PLoS ONE">
        <title>INDIGO - INtegrated Data Warehouse of MIcrobial GenOmes with Examples from the Red Sea Extremophiles.</title>
        <authorList>
            <person name="Alam I."/>
            <person name="Antunes A."/>
            <person name="Kamau A.A."/>
            <person name="Ba Alawi W."/>
            <person name="Kalkatawi M."/>
            <person name="Stingl U."/>
            <person name="Bajic V.B."/>
        </authorList>
    </citation>
    <scope>NUCLEOTIDE SEQUENCE [LARGE SCALE GENOMIC DNA]</scope>
    <source>
        <strain evidence="4 5">SSD-17B</strain>
    </source>
</reference>
<dbReference type="SUPFAM" id="SSF81324">
    <property type="entry name" value="Voltage-gated potassium channels"/>
    <property type="match status" value="1"/>
</dbReference>
<dbReference type="Pfam" id="PF18153">
    <property type="entry name" value="Cap15_CD_rec"/>
    <property type="match status" value="1"/>
</dbReference>
<feature type="transmembrane region" description="Helical" evidence="1">
    <location>
        <begin position="335"/>
        <end position="360"/>
    </location>
</feature>
<accession>U2FQK6</accession>
<dbReference type="InterPro" id="IPR013099">
    <property type="entry name" value="K_chnl_dom"/>
</dbReference>
<evidence type="ECO:0000259" key="3">
    <source>
        <dbReference type="Pfam" id="PF18153"/>
    </source>
</evidence>
<dbReference type="Pfam" id="PF07885">
    <property type="entry name" value="Ion_trans_2"/>
    <property type="match status" value="1"/>
</dbReference>
<dbReference type="PRINTS" id="PR00169">
    <property type="entry name" value="KCHANNEL"/>
</dbReference>
<reference evidence="4 5" key="1">
    <citation type="journal article" date="2011" name="J. Bacteriol.">
        <title>Genome sequence of Haloplasma contractile, an unusual contractile bacterium from a deep-sea anoxic brine lake.</title>
        <authorList>
            <person name="Antunes A."/>
            <person name="Alam I."/>
            <person name="El Dorry H."/>
            <person name="Siam R."/>
            <person name="Robertson A."/>
            <person name="Bajic V.B."/>
            <person name="Stingl U."/>
        </authorList>
    </citation>
    <scope>NUCLEOTIDE SEQUENCE [LARGE SCALE GENOMIC DNA]</scope>
    <source>
        <strain evidence="4 5">SSD-17B</strain>
    </source>
</reference>
<feature type="domain" description="Potassium channel" evidence="2">
    <location>
        <begin position="454"/>
        <end position="531"/>
    </location>
</feature>
<evidence type="ECO:0000259" key="2">
    <source>
        <dbReference type="Pfam" id="PF07885"/>
    </source>
</evidence>
<feature type="transmembrane region" description="Helical" evidence="1">
    <location>
        <begin position="506"/>
        <end position="531"/>
    </location>
</feature>
<feature type="transmembrane region" description="Helical" evidence="1">
    <location>
        <begin position="12"/>
        <end position="31"/>
    </location>
</feature>
<feature type="transmembrane region" description="Helical" evidence="1">
    <location>
        <begin position="372"/>
        <end position="391"/>
    </location>
</feature>
<dbReference type="AlphaFoldDB" id="U2FQK6"/>
<dbReference type="Proteomes" id="UP000005707">
    <property type="component" value="Unassembled WGS sequence"/>
</dbReference>
<feature type="transmembrane region" description="Helical" evidence="1">
    <location>
        <begin position="217"/>
        <end position="235"/>
    </location>
</feature>
<dbReference type="InParanoid" id="U2FQK6"/>
<evidence type="ECO:0000313" key="4">
    <source>
        <dbReference type="EMBL" id="ERJ13314.1"/>
    </source>
</evidence>
<dbReference type="RefSeq" id="WP_008826694.1">
    <property type="nucleotide sequence ID" value="NZ_AFNU02000002.1"/>
</dbReference>
<evidence type="ECO:0000313" key="5">
    <source>
        <dbReference type="Proteomes" id="UP000005707"/>
    </source>
</evidence>
<feature type="transmembrane region" description="Helical" evidence="1">
    <location>
        <begin position="43"/>
        <end position="61"/>
    </location>
</feature>
<keyword evidence="1" id="KW-1133">Transmembrane helix</keyword>
<evidence type="ECO:0000256" key="1">
    <source>
        <dbReference type="SAM" id="Phobius"/>
    </source>
</evidence>
<name>U2FQK6_9MOLU</name>
<feature type="transmembrane region" description="Helical" evidence="1">
    <location>
        <begin position="241"/>
        <end position="261"/>
    </location>
</feature>
<organism evidence="4 5">
    <name type="scientific">Haloplasma contractile SSD-17B</name>
    <dbReference type="NCBI Taxonomy" id="1033810"/>
    <lineage>
        <taxon>Bacteria</taxon>
        <taxon>Bacillati</taxon>
        <taxon>Mycoplasmatota</taxon>
        <taxon>Mollicutes</taxon>
        <taxon>Haloplasmatales</taxon>
        <taxon>Haloplasmataceae</taxon>
        <taxon>Haloplasma</taxon>
    </lineage>
</organism>
<gene>
    <name evidence="4" type="ORF">HLPCO_000943</name>
</gene>
<dbReference type="InterPro" id="IPR041208">
    <property type="entry name" value="Cap15"/>
</dbReference>
<keyword evidence="1" id="KW-0812">Transmembrane</keyword>
<keyword evidence="5" id="KW-1185">Reference proteome</keyword>
<feature type="transmembrane region" description="Helical" evidence="1">
    <location>
        <begin position="481"/>
        <end position="499"/>
    </location>
</feature>
<dbReference type="Gene3D" id="1.10.287.70">
    <property type="match status" value="1"/>
</dbReference>
<evidence type="ECO:0008006" key="6">
    <source>
        <dbReference type="Google" id="ProtNLM"/>
    </source>
</evidence>
<feature type="transmembrane region" description="Helical" evidence="1">
    <location>
        <begin position="403"/>
        <end position="422"/>
    </location>
</feature>
<feature type="transmembrane region" description="Helical" evidence="1">
    <location>
        <begin position="300"/>
        <end position="323"/>
    </location>
</feature>
<protein>
    <recommendedName>
        <fullName evidence="6">Potassium channel domain-containing protein</fullName>
    </recommendedName>
</protein>
<dbReference type="STRING" id="1033810.HLPCO_000943"/>
<keyword evidence="1" id="KW-0472">Membrane</keyword>
<dbReference type="OrthoDB" id="1430668at2"/>